<dbReference type="Pfam" id="PF05494">
    <property type="entry name" value="MlaC"/>
    <property type="match status" value="1"/>
</dbReference>
<evidence type="ECO:0000256" key="1">
    <source>
        <dbReference type="SAM" id="SignalP"/>
    </source>
</evidence>
<dbReference type="RefSeq" id="WP_191909314.1">
    <property type="nucleotide sequence ID" value="NZ_CP042582.1"/>
</dbReference>
<dbReference type="Proteomes" id="UP000325797">
    <property type="component" value="Chromosome"/>
</dbReference>
<dbReference type="InterPro" id="IPR042245">
    <property type="entry name" value="Tgt2/MlaC_sf"/>
</dbReference>
<accession>A0A5J6MVQ8</accession>
<organism evidence="2 3">
    <name type="scientific">Hypericibacter adhaerens</name>
    <dbReference type="NCBI Taxonomy" id="2602016"/>
    <lineage>
        <taxon>Bacteria</taxon>
        <taxon>Pseudomonadati</taxon>
        <taxon>Pseudomonadota</taxon>
        <taxon>Alphaproteobacteria</taxon>
        <taxon>Rhodospirillales</taxon>
        <taxon>Dongiaceae</taxon>
        <taxon>Hypericibacter</taxon>
    </lineage>
</organism>
<dbReference type="EMBL" id="CP042582">
    <property type="protein sequence ID" value="QEX21197.1"/>
    <property type="molecule type" value="Genomic_DNA"/>
</dbReference>
<feature type="signal peptide" evidence="1">
    <location>
        <begin position="1"/>
        <end position="33"/>
    </location>
</feature>
<dbReference type="PANTHER" id="PTHR36573:SF1">
    <property type="entry name" value="INTERMEMBRANE PHOSPHOLIPID TRANSPORT SYSTEM BINDING PROTEIN MLAC"/>
    <property type="match status" value="1"/>
</dbReference>
<dbReference type="PROSITE" id="PS51318">
    <property type="entry name" value="TAT"/>
    <property type="match status" value="1"/>
</dbReference>
<evidence type="ECO:0000313" key="2">
    <source>
        <dbReference type="EMBL" id="QEX21197.1"/>
    </source>
</evidence>
<keyword evidence="3" id="KW-1185">Reference proteome</keyword>
<sequence length="210" mass="22666">MIGRRAFLAGSAAFIAAALAVMPGLVGPAAAVAADPSEFIRTLGDQALAQLVGSDITKTERADRFRKLLVANFDVPAIGKTVLGRYWKAASPDEQQEYLKLFEDFLVGNYAQRFGQYAGETFTVANVRDEGEGMHTVQTLIARPNGQNARLDWLMRDDGDSYKILDLKIEGISMSETHRSEFASVIQNSGGKVAGLIDALRKKAAQLGTG</sequence>
<protein>
    <submittedName>
        <fullName evidence="2">Toluene tolerance protein</fullName>
    </submittedName>
</protein>
<gene>
    <name evidence="2" type="ORF">FRZ61_11190</name>
</gene>
<dbReference type="InterPro" id="IPR008869">
    <property type="entry name" value="MlaC/ttg2D"/>
</dbReference>
<dbReference type="AlphaFoldDB" id="A0A5J6MVQ8"/>
<dbReference type="PANTHER" id="PTHR36573">
    <property type="entry name" value="INTERMEMBRANE PHOSPHOLIPID TRANSPORT SYSTEM BINDING PROTEIN MLAC"/>
    <property type="match status" value="1"/>
</dbReference>
<dbReference type="InterPro" id="IPR006311">
    <property type="entry name" value="TAT_signal"/>
</dbReference>
<reference evidence="2 3" key="1">
    <citation type="submission" date="2019-08" db="EMBL/GenBank/DDBJ databases">
        <title>Hyperibacter terrae gen. nov., sp. nov. and Hyperibacter viscosus sp. nov., two new members in the family Rhodospirillaceae isolated from the rhizosphere of Hypericum perforatum.</title>
        <authorList>
            <person name="Noviana Z."/>
        </authorList>
    </citation>
    <scope>NUCLEOTIDE SEQUENCE [LARGE SCALE GENOMIC DNA]</scope>
    <source>
        <strain evidence="2 3">R5959</strain>
    </source>
</reference>
<feature type="chain" id="PRO_5023827548" evidence="1">
    <location>
        <begin position="34"/>
        <end position="210"/>
    </location>
</feature>
<name>A0A5J6MVQ8_9PROT</name>
<keyword evidence="1" id="KW-0732">Signal</keyword>
<dbReference type="KEGG" id="hadh:FRZ61_11190"/>
<proteinExistence type="predicted"/>
<evidence type="ECO:0000313" key="3">
    <source>
        <dbReference type="Proteomes" id="UP000325797"/>
    </source>
</evidence>
<dbReference type="Gene3D" id="3.10.450.710">
    <property type="entry name" value="Tgt2/MlaC"/>
    <property type="match status" value="1"/>
</dbReference>